<comment type="similarity">
    <text evidence="2">Belongs to the comF family.</text>
</comment>
<feature type="region of interest" description="Disordered" evidence="3">
    <location>
        <begin position="1138"/>
        <end position="1168"/>
    </location>
</feature>
<feature type="compositionally biased region" description="Low complexity" evidence="3">
    <location>
        <begin position="299"/>
        <end position="309"/>
    </location>
</feature>
<evidence type="ECO:0000256" key="3">
    <source>
        <dbReference type="SAM" id="MobiDB-lite"/>
    </source>
</evidence>
<proteinExistence type="inferred from homology"/>
<dbReference type="Pfam" id="PF24606">
    <property type="entry name" value="CEMIP_beta-hel"/>
    <property type="match status" value="1"/>
</dbReference>
<feature type="region of interest" description="Disordered" evidence="3">
    <location>
        <begin position="1083"/>
        <end position="1102"/>
    </location>
</feature>
<keyword evidence="1" id="KW-0325">Glycoprotein</keyword>
<accession>A0AAD9MHB4</accession>
<dbReference type="InterPro" id="IPR052334">
    <property type="entry name" value="G8_domain-comF-like"/>
</dbReference>
<dbReference type="EMBL" id="JASFZW010000005">
    <property type="protein sequence ID" value="KAK2078299.1"/>
    <property type="molecule type" value="Genomic_DNA"/>
</dbReference>
<dbReference type="Proteomes" id="UP001255856">
    <property type="component" value="Unassembled WGS sequence"/>
</dbReference>
<evidence type="ECO:0000313" key="5">
    <source>
        <dbReference type="EMBL" id="KAK2078299.1"/>
    </source>
</evidence>
<reference evidence="5" key="1">
    <citation type="submission" date="2021-01" db="EMBL/GenBank/DDBJ databases">
        <authorList>
            <person name="Eckstrom K.M.E."/>
        </authorList>
    </citation>
    <scope>NUCLEOTIDE SEQUENCE</scope>
    <source>
        <strain evidence="5">UVCC 0001</strain>
    </source>
</reference>
<dbReference type="InterPro" id="IPR003582">
    <property type="entry name" value="ShKT_dom"/>
</dbReference>
<name>A0AAD9MHB4_PROWI</name>
<dbReference type="SMART" id="SM01225">
    <property type="entry name" value="G8"/>
    <property type="match status" value="1"/>
</dbReference>
<evidence type="ECO:0000256" key="2">
    <source>
        <dbReference type="ARBA" id="ARBA00038413"/>
    </source>
</evidence>
<dbReference type="SMART" id="SM00254">
    <property type="entry name" value="ShKT"/>
    <property type="match status" value="6"/>
</dbReference>
<sequence length="1361" mass="146411">MINQNATYTQIVIPASSELVIDDNTIVWNLGSIDVYGKLTAGSETCRLQSRITFQFRIANGISTFAFGIRVRPGGTINMHGIRYNPTWTRLASTLEVGTTSIKLQDAVDWQPGQQIFVTTTIWRDLIDNQNEVFTITAVSADGKTVTVAESAQNMHYGGQEYQAEVGLLSRNILVTGETAMDTHKLGAHIRVEGSGRISGTQIVRGGQYNVMGAYPFHFHMIGDGSGMYFADNSVYKSYFRCYVVHGTNNTVVQRNTAFDNWGHCYYLEDGVEELNTIQHNLAALVRVMGTPSSGVDQSGTTTATSSSGLENPSDNSASGFYVTNPRNSIVGNAASGGYSGFFYPVLPAPLGLNRAVPLVPSTRPMLLFDGNSAHSSGYFWENAGCIYFGGKIYYVGNDLTYNSGRNEFDTRSLDGSPAFMEFSNVKTFLCMSGHMSWGARMELRNYTAHDVVRGATMFGDALLQGAHIQYASSNPASQFPGDIGDLPPAAGFQWYDTSTQTLIVDTTFANYSYQPDLGNFRPSCFYSMTHSDQYKPLYMSVAKNISYVDVDYDAIIRLDVKQTGSSRMFNFLDWDGSATLSTGPQIVGGWPTWWDLAPDCFYQNNWNTWTCPQRDAQVPARLDVRIPGTTIQWGTGASADPTPANYIGYVAQFGHQGDEARSMVITRNEGITGVTGITGWYAHLNSGAPSQLQIFLTQVPKGTSIIWAMRYPSGTRFTIKREYKYYANNNRDIPAASSLNALVNDAESTYFFDGTYLYIKVLDPGDAETENAAFIRAGIYLPGSRYFSGWYSVSTNLGSSWTPLSSMSNEIPPAVGTVGAPLATAWVPAGFTGETPSPSPPAGGPPPPGCSDVPPSPDYTCAQQAAFGKCSAVWMVEGDYCAQTCGRCLIPTPSTDCGDVSPVPDVACEAYVAIGACELAWMRQNRYCSESCGFCIPIITLPPLQGWGKCDESWMISGNYCAQTCGRCGSTACTDAPTPDGYTCAQQQGWGKCNEPWMLSGDYCAQTCGRCGTPSPPPACSDVQPPGIFTCEQQKAWGQCSTLWMVFGGFCEATCGRCAGINSVTDAESLVPEGESLATVDSVEDTPLEEDASSSEVMPSETWAVTGTGEEALRVVTVDSVEDVPLDENALTSEVMPSETWEATGREEEPEAAEQQAPLAEPTTDEEEALPAVGLLLGVPEDEGQASINSLEQALVSETPTETATINSENLSCPPDIVPPDMTCEEVKYLGLCFSLDISQGGYCTRTCGFCAPAPPPATSLEITIDTAEPSPSPSVVLPQSVVNSFAPGCADLPPPGAVSCAAYMTYSSCDSDILSTGEYCALTCNRCVVTSAVAPLAGPMVSPNPAGRKLLVGARSQRR</sequence>
<feature type="compositionally biased region" description="Low complexity" evidence="3">
    <location>
        <begin position="1154"/>
        <end position="1163"/>
    </location>
</feature>
<dbReference type="PROSITE" id="PS51484">
    <property type="entry name" value="G8"/>
    <property type="match status" value="1"/>
</dbReference>
<comment type="caution">
    <text evidence="5">The sequence shown here is derived from an EMBL/GenBank/DDBJ whole genome shotgun (WGS) entry which is preliminary data.</text>
</comment>
<dbReference type="Pfam" id="PF10162">
    <property type="entry name" value="G8"/>
    <property type="match status" value="1"/>
</dbReference>
<evidence type="ECO:0000256" key="1">
    <source>
        <dbReference type="ARBA" id="ARBA00023180"/>
    </source>
</evidence>
<evidence type="ECO:0000259" key="4">
    <source>
        <dbReference type="PROSITE" id="PS51484"/>
    </source>
</evidence>
<dbReference type="InterPro" id="IPR019316">
    <property type="entry name" value="G8_domain"/>
</dbReference>
<evidence type="ECO:0000313" key="6">
    <source>
        <dbReference type="Proteomes" id="UP001255856"/>
    </source>
</evidence>
<keyword evidence="6" id="KW-1185">Reference proteome</keyword>
<organism evidence="5 6">
    <name type="scientific">Prototheca wickerhamii</name>
    <dbReference type="NCBI Taxonomy" id="3111"/>
    <lineage>
        <taxon>Eukaryota</taxon>
        <taxon>Viridiplantae</taxon>
        <taxon>Chlorophyta</taxon>
        <taxon>core chlorophytes</taxon>
        <taxon>Trebouxiophyceae</taxon>
        <taxon>Chlorellales</taxon>
        <taxon>Chlorellaceae</taxon>
        <taxon>Prototheca</taxon>
    </lineage>
</organism>
<gene>
    <name evidence="5" type="ORF">QBZ16_004168</name>
</gene>
<feature type="region of interest" description="Disordered" evidence="3">
    <location>
        <begin position="293"/>
        <end position="318"/>
    </location>
</feature>
<dbReference type="PANTHER" id="PTHR47687">
    <property type="entry name" value="G8 DOMAIN-CONTAINING PROTEIN DDB_G0288475-RELATED"/>
    <property type="match status" value="1"/>
</dbReference>
<feature type="compositionally biased region" description="Acidic residues" evidence="3">
    <location>
        <begin position="1083"/>
        <end position="1094"/>
    </location>
</feature>
<protein>
    <recommendedName>
        <fullName evidence="4">G8 domain-containing protein</fullName>
    </recommendedName>
</protein>
<dbReference type="PANTHER" id="PTHR47687:SF4">
    <property type="entry name" value="G8 DOMAIN-CONTAINING PROTEIN DDB_G0286311-RELATED"/>
    <property type="match status" value="1"/>
</dbReference>
<feature type="domain" description="G8" evidence="4">
    <location>
        <begin position="1"/>
        <end position="93"/>
    </location>
</feature>
<dbReference type="InterPro" id="IPR055401">
    <property type="entry name" value="CEMIP_beta-hel_dom"/>
</dbReference>